<feature type="domain" description="Jacalin-type lectin" evidence="1">
    <location>
        <begin position="1"/>
        <end position="119"/>
    </location>
</feature>
<dbReference type="Pfam" id="PF01419">
    <property type="entry name" value="Jacalin"/>
    <property type="match status" value="1"/>
</dbReference>
<reference evidence="2 4" key="2">
    <citation type="journal article" date="2013" name="Nature">
        <title>Insights into bilaterian evolution from three spiralian genomes.</title>
        <authorList>
            <person name="Simakov O."/>
            <person name="Marletaz F."/>
            <person name="Cho S.J."/>
            <person name="Edsinger-Gonzales E."/>
            <person name="Havlak P."/>
            <person name="Hellsten U."/>
            <person name="Kuo D.H."/>
            <person name="Larsson T."/>
            <person name="Lv J."/>
            <person name="Arendt D."/>
            <person name="Savage R."/>
            <person name="Osoegawa K."/>
            <person name="de Jong P."/>
            <person name="Grimwood J."/>
            <person name="Chapman J.A."/>
            <person name="Shapiro H."/>
            <person name="Aerts A."/>
            <person name="Otillar R.P."/>
            <person name="Terry A.Y."/>
            <person name="Boore J.L."/>
            <person name="Grigoriev I.V."/>
            <person name="Lindberg D.R."/>
            <person name="Seaver E.C."/>
            <person name="Weisblat D.A."/>
            <person name="Putnam N.H."/>
            <person name="Rokhsar D.S."/>
        </authorList>
    </citation>
    <scope>NUCLEOTIDE SEQUENCE</scope>
    <source>
        <strain evidence="2 4">I ESC-2004</strain>
    </source>
</reference>
<gene>
    <name evidence="2" type="ORF">CAPTEDRAFT_204503</name>
</gene>
<reference evidence="4" key="1">
    <citation type="submission" date="2012-12" db="EMBL/GenBank/DDBJ databases">
        <authorList>
            <person name="Hellsten U."/>
            <person name="Grimwood J."/>
            <person name="Chapman J.A."/>
            <person name="Shapiro H."/>
            <person name="Aerts A."/>
            <person name="Otillar R.P."/>
            <person name="Terry A.Y."/>
            <person name="Boore J.L."/>
            <person name="Simakov O."/>
            <person name="Marletaz F."/>
            <person name="Cho S.-J."/>
            <person name="Edsinger-Gonzales E."/>
            <person name="Havlak P."/>
            <person name="Kuo D.-H."/>
            <person name="Larsson T."/>
            <person name="Lv J."/>
            <person name="Arendt D."/>
            <person name="Savage R."/>
            <person name="Osoegawa K."/>
            <person name="de Jong P."/>
            <person name="Lindberg D.R."/>
            <person name="Seaver E.C."/>
            <person name="Weisblat D.A."/>
            <person name="Putnam N.H."/>
            <person name="Grigoriev I.V."/>
            <person name="Rokhsar D.S."/>
        </authorList>
    </citation>
    <scope>NUCLEOTIDE SEQUENCE</scope>
    <source>
        <strain evidence="4">I ESC-2004</strain>
    </source>
</reference>
<dbReference type="SUPFAM" id="SSF51101">
    <property type="entry name" value="Mannose-binding lectins"/>
    <property type="match status" value="1"/>
</dbReference>
<proteinExistence type="predicted"/>
<name>R7U3V7_CAPTE</name>
<sequence>MDLSGKFASVMSEDISSIQVQYGTKWAIRHGRNTESFESYTMRSNEYITRVEVRTQHSSVVNTNVVSALRFTTNLRPSPVDWIGVNITGSDYVTGRGRLRYIAGNSGHYLDGIKLFFDNCTDE</sequence>
<dbReference type="Gene3D" id="2.100.10.30">
    <property type="entry name" value="Jacalin-like lectin domain"/>
    <property type="match status" value="1"/>
</dbReference>
<dbReference type="EnsemblMetazoa" id="CapteT204503">
    <property type="protein sequence ID" value="CapteP204503"/>
    <property type="gene ID" value="CapteG204503"/>
</dbReference>
<dbReference type="EMBL" id="AMQN01010497">
    <property type="status" value="NOT_ANNOTATED_CDS"/>
    <property type="molecule type" value="Genomic_DNA"/>
</dbReference>
<evidence type="ECO:0000313" key="3">
    <source>
        <dbReference type="EnsemblMetazoa" id="CapteP204503"/>
    </source>
</evidence>
<protein>
    <recommendedName>
        <fullName evidence="1">Jacalin-type lectin domain-containing protein</fullName>
    </recommendedName>
</protein>
<evidence type="ECO:0000313" key="2">
    <source>
        <dbReference type="EMBL" id="ELT98346.1"/>
    </source>
</evidence>
<dbReference type="EMBL" id="KB308011">
    <property type="protein sequence ID" value="ELT98346.1"/>
    <property type="molecule type" value="Genomic_DNA"/>
</dbReference>
<evidence type="ECO:0000259" key="1">
    <source>
        <dbReference type="PROSITE" id="PS51752"/>
    </source>
</evidence>
<accession>R7U3V7</accession>
<dbReference type="AlphaFoldDB" id="R7U3V7"/>
<dbReference type="HOGENOM" id="CLU_2017371_0_0_1"/>
<dbReference type="Proteomes" id="UP000014760">
    <property type="component" value="Unassembled WGS sequence"/>
</dbReference>
<reference evidence="3" key="3">
    <citation type="submission" date="2015-06" db="UniProtKB">
        <authorList>
            <consortium name="EnsemblMetazoa"/>
        </authorList>
    </citation>
    <scope>IDENTIFICATION</scope>
</reference>
<dbReference type="InterPro" id="IPR036404">
    <property type="entry name" value="Jacalin-like_lectin_dom_sf"/>
</dbReference>
<dbReference type="PROSITE" id="PS51752">
    <property type="entry name" value="JACALIN_LECTIN"/>
    <property type="match status" value="1"/>
</dbReference>
<evidence type="ECO:0000313" key="4">
    <source>
        <dbReference type="Proteomes" id="UP000014760"/>
    </source>
</evidence>
<organism evidence="2">
    <name type="scientific">Capitella teleta</name>
    <name type="common">Polychaete worm</name>
    <dbReference type="NCBI Taxonomy" id="283909"/>
    <lineage>
        <taxon>Eukaryota</taxon>
        <taxon>Metazoa</taxon>
        <taxon>Spiralia</taxon>
        <taxon>Lophotrochozoa</taxon>
        <taxon>Annelida</taxon>
        <taxon>Polychaeta</taxon>
        <taxon>Sedentaria</taxon>
        <taxon>Scolecida</taxon>
        <taxon>Capitellidae</taxon>
        <taxon>Capitella</taxon>
    </lineage>
</organism>
<dbReference type="InterPro" id="IPR001229">
    <property type="entry name" value="Jacalin-like_lectin_dom"/>
</dbReference>
<keyword evidence="4" id="KW-1185">Reference proteome</keyword>
<dbReference type="SMART" id="SM00915">
    <property type="entry name" value="Jacalin"/>
    <property type="match status" value="1"/>
</dbReference>